<reference evidence="2" key="1">
    <citation type="submission" date="2021-03" db="EMBL/GenBank/DDBJ databases">
        <title>Whole genome shotgun sequence of Actinoplanes auranticolor NBRC 12245.</title>
        <authorList>
            <person name="Komaki H."/>
            <person name="Tamura T."/>
        </authorList>
    </citation>
    <scope>NUCLEOTIDE SEQUENCE</scope>
    <source>
        <strain evidence="2">NBRC 12245</strain>
    </source>
</reference>
<name>A0A919SFE7_9ACTN</name>
<feature type="signal peptide" evidence="1">
    <location>
        <begin position="1"/>
        <end position="32"/>
    </location>
</feature>
<dbReference type="AlphaFoldDB" id="A0A919SFE7"/>
<evidence type="ECO:0000313" key="2">
    <source>
        <dbReference type="EMBL" id="GIM70891.1"/>
    </source>
</evidence>
<dbReference type="Proteomes" id="UP000681340">
    <property type="component" value="Unassembled WGS sequence"/>
</dbReference>
<dbReference type="EMBL" id="BOQL01000033">
    <property type="protein sequence ID" value="GIM70891.1"/>
    <property type="molecule type" value="Genomic_DNA"/>
</dbReference>
<dbReference type="RefSeq" id="WP_246595333.1">
    <property type="nucleotide sequence ID" value="NZ_BAABEA010000006.1"/>
</dbReference>
<keyword evidence="3" id="KW-1185">Reference proteome</keyword>
<feature type="chain" id="PRO_5037780896" evidence="1">
    <location>
        <begin position="33"/>
        <end position="130"/>
    </location>
</feature>
<organism evidence="2 3">
    <name type="scientific">Actinoplanes auranticolor</name>
    <dbReference type="NCBI Taxonomy" id="47988"/>
    <lineage>
        <taxon>Bacteria</taxon>
        <taxon>Bacillati</taxon>
        <taxon>Actinomycetota</taxon>
        <taxon>Actinomycetes</taxon>
        <taxon>Micromonosporales</taxon>
        <taxon>Micromonosporaceae</taxon>
        <taxon>Actinoplanes</taxon>
    </lineage>
</organism>
<gene>
    <name evidence="2" type="ORF">Aau02nite_43150</name>
</gene>
<evidence type="ECO:0000313" key="3">
    <source>
        <dbReference type="Proteomes" id="UP000681340"/>
    </source>
</evidence>
<protein>
    <submittedName>
        <fullName evidence="2">Uncharacterized protein</fullName>
    </submittedName>
</protein>
<proteinExistence type="predicted"/>
<sequence>MLRKLSEALPDAALTALFSGILAVTTAGTATAATSVVRNTAGGDFVNVNWFSFGDGAPSDAGWATSCKPAYWIPTLYERLDSPTHKAHVASKMASSMPGDAFLSWDNAALGHRVKNCVVQRAKCNTAGDF</sequence>
<keyword evidence="1" id="KW-0732">Signal</keyword>
<accession>A0A919SFE7</accession>
<evidence type="ECO:0000256" key="1">
    <source>
        <dbReference type="SAM" id="SignalP"/>
    </source>
</evidence>
<comment type="caution">
    <text evidence="2">The sequence shown here is derived from an EMBL/GenBank/DDBJ whole genome shotgun (WGS) entry which is preliminary data.</text>
</comment>